<dbReference type="PROSITE" id="PS50005">
    <property type="entry name" value="TPR"/>
    <property type="match status" value="2"/>
</dbReference>
<dbReference type="KEGG" id="fdv:JJC05_05020"/>
<feature type="repeat" description="TPR" evidence="1">
    <location>
        <begin position="415"/>
        <end position="448"/>
    </location>
</feature>
<name>A0A8G0PAL9_9FLAO</name>
<dbReference type="InterPro" id="IPR019734">
    <property type="entry name" value="TPR_rpt"/>
</dbReference>
<dbReference type="InterPro" id="IPR011990">
    <property type="entry name" value="TPR-like_helical_dom_sf"/>
</dbReference>
<dbReference type="SMART" id="SM00028">
    <property type="entry name" value="TPR"/>
    <property type="match status" value="7"/>
</dbReference>
<reference evidence="2" key="1">
    <citation type="submission" date="2020-12" db="EMBL/GenBank/DDBJ databases">
        <title>Genome sequencing of genetic groups of Flavobacterium columnare.</title>
        <authorList>
            <person name="Waldbieser G.C."/>
            <person name="Griffin M.J."/>
            <person name="LaFrentz B.R."/>
        </authorList>
    </citation>
    <scope>NUCLEOTIDE SEQUENCE</scope>
    <source>
        <strain evidence="2">90-106</strain>
    </source>
</reference>
<keyword evidence="1" id="KW-0802">TPR repeat</keyword>
<proteinExistence type="predicted"/>
<dbReference type="Pfam" id="PF13181">
    <property type="entry name" value="TPR_8"/>
    <property type="match status" value="2"/>
</dbReference>
<dbReference type="Gene3D" id="1.25.40.10">
    <property type="entry name" value="Tetratricopeptide repeat domain"/>
    <property type="match status" value="4"/>
</dbReference>
<organism evidence="2">
    <name type="scientific">Flavobacterium columnare</name>
    <dbReference type="NCBI Taxonomy" id="996"/>
    <lineage>
        <taxon>Bacteria</taxon>
        <taxon>Pseudomonadati</taxon>
        <taxon>Bacteroidota</taxon>
        <taxon>Flavobacteriia</taxon>
        <taxon>Flavobacteriales</taxon>
        <taxon>Flavobacteriaceae</taxon>
        <taxon>Flavobacterium</taxon>
    </lineage>
</organism>
<evidence type="ECO:0000313" key="2">
    <source>
        <dbReference type="EMBL" id="QYS89628.1"/>
    </source>
</evidence>
<dbReference type="EMBL" id="CP067378">
    <property type="protein sequence ID" value="QYS89628.1"/>
    <property type="molecule type" value="Genomic_DNA"/>
</dbReference>
<dbReference type="AlphaFoldDB" id="A0A8G0PAL9"/>
<dbReference type="Pfam" id="PF13424">
    <property type="entry name" value="TPR_12"/>
    <property type="match status" value="1"/>
</dbReference>
<dbReference type="SUPFAM" id="SSF48452">
    <property type="entry name" value="TPR-like"/>
    <property type="match status" value="2"/>
</dbReference>
<evidence type="ECO:0000256" key="1">
    <source>
        <dbReference type="PROSITE-ProRule" id="PRU00339"/>
    </source>
</evidence>
<protein>
    <submittedName>
        <fullName evidence="2">Tetratricopeptide repeat protein</fullName>
    </submittedName>
</protein>
<gene>
    <name evidence="2" type="ORF">JJC05_05020</name>
</gene>
<accession>A0A8G0PAL9</accession>
<sequence length="846" mass="99725">MLALSYLIDQNLVKSEEKFNECLKIANIEYGNINQTATIILEKLYSINIQNKKYDKALEYLNELILIHKNLFGTNNVKYTDYLYKKSMLYDDLNNFSMSEKTLFDLSQVLKETKGVNSIEYQLNLRYIATFYKKNKKIDLAQKKYLESHRLQKLNLSDLLIDEYIFTLKTIAIFYLEQFDFDKSKAFYIEAQELVLKTYTIYSKEYLKVCYELARLYSLQKKYTESEKLFLSIIDIARKNISLKDEEHEAILELGEIYSTTNDFKKAEYYYKKTIEISSNITYNINANKGLHHIYLSQDDFKNAEKYLINSISLCKKKFGNESRESLDLLLKSTFFYSSIGDEKKMYQYLNEATSIFNNNDILSSDKHLMIIFSMRWSNIYLSNKEFNKAINALNKVIELSEENPTYNYNSNFCASIYCSIAHIYFYKNDLKNSLLHYEKALKNRNKNIIDDLEFNIYFGLLEVYSSSNDISNYTTTLNSVVNLIKVMESKHFISYRTYYNFLKLLSNNNHYDSLFLEYYKKFDYKRKQNIFNILDILSEHQLLNSVNKSYSNLLNFELSTLTKNNYNIVTDFNSYTYNYNLLLKNLTLRNQKRIKKDIEVNGVPEIKIKYNNLIEYKKQLNKLEEQSTIKSEAYLSLLASTESLEKDLVRSSSTFAKPQNELTTSRKQIQEKLKPNEVVIDLVSFNYYNKKWTDSIMYGAFVIKKDSKFPKFVNLFEEKQLAVLLERNNKAHDSIQSKIINKQYSDKEISNLFYKPLEAELKNSNTIYLAPSGLAHQINFKALPVNTNQTLGEKYKLILLGSTTTLVDYKPLTINKKIILRLFYMVELITTKNSLRFIKKLIQTN</sequence>
<feature type="repeat" description="TPR" evidence="1">
    <location>
        <begin position="248"/>
        <end position="281"/>
    </location>
</feature>
<dbReference type="Proteomes" id="UP000824721">
    <property type="component" value="Chromosome"/>
</dbReference>